<dbReference type="InterPro" id="IPR045754">
    <property type="entry name" value="DUF6182"/>
</dbReference>
<sequence>MSGTLSGESPEKLSEELPEGLPGELSQELPEAALLTAAALVRRNAVRDGLGDAAAPWGLGVAVVVADLDVAAFLAGAADFALAIPADVRDGWYRSYTRTVFLAGTPASVAARHPHRHVTTDTRLSWHGPARRGALLPLSRLLRAFHGPAPIDVPPGPLTTAVSGTPSGRTVDAAIAIGGVSTHEYLIHAHHLIAEAALRGLIGPGDTIRVDHRQTLDVAEFRDVLDPARADRVQTRVTHRGTDPGRLRLYGLLTSARPEGGH</sequence>
<evidence type="ECO:0000313" key="2">
    <source>
        <dbReference type="EMBL" id="WTP48695.1"/>
    </source>
</evidence>
<dbReference type="Proteomes" id="UP001432166">
    <property type="component" value="Chromosome"/>
</dbReference>
<proteinExistence type="predicted"/>
<organism evidence="2 3">
    <name type="scientific">Streptomyces tauricus</name>
    <dbReference type="NCBI Taxonomy" id="68274"/>
    <lineage>
        <taxon>Bacteria</taxon>
        <taxon>Bacillati</taxon>
        <taxon>Actinomycetota</taxon>
        <taxon>Actinomycetes</taxon>
        <taxon>Kitasatosporales</taxon>
        <taxon>Streptomycetaceae</taxon>
        <taxon>Streptomyces</taxon>
        <taxon>Streptomyces aurantiacus group</taxon>
    </lineage>
</organism>
<feature type="region of interest" description="Disordered" evidence="1">
    <location>
        <begin position="1"/>
        <end position="23"/>
    </location>
</feature>
<accession>A0ABZ1JAX9</accession>
<reference evidence="2" key="1">
    <citation type="submission" date="2022-10" db="EMBL/GenBank/DDBJ databases">
        <title>The complete genomes of actinobacterial strains from the NBC collection.</title>
        <authorList>
            <person name="Joergensen T.S."/>
            <person name="Alvarez Arevalo M."/>
            <person name="Sterndorff E.B."/>
            <person name="Faurdal D."/>
            <person name="Vuksanovic O."/>
            <person name="Mourched A.-S."/>
            <person name="Charusanti P."/>
            <person name="Shaw S."/>
            <person name="Blin K."/>
            <person name="Weber T."/>
        </authorList>
    </citation>
    <scope>NUCLEOTIDE SEQUENCE</scope>
    <source>
        <strain evidence="2">NBC_00189</strain>
    </source>
</reference>
<keyword evidence="3" id="KW-1185">Reference proteome</keyword>
<evidence type="ECO:0000256" key="1">
    <source>
        <dbReference type="SAM" id="MobiDB-lite"/>
    </source>
</evidence>
<dbReference type="RefSeq" id="WP_328937278.1">
    <property type="nucleotide sequence ID" value="NZ_CP108133.1"/>
</dbReference>
<gene>
    <name evidence="2" type="ORF">OG288_10565</name>
</gene>
<name>A0ABZ1JAX9_9ACTN</name>
<dbReference type="EMBL" id="CP108133">
    <property type="protein sequence ID" value="WTP48695.1"/>
    <property type="molecule type" value="Genomic_DNA"/>
</dbReference>
<dbReference type="Pfam" id="PF19680">
    <property type="entry name" value="DUF6182"/>
    <property type="match status" value="1"/>
</dbReference>
<evidence type="ECO:0000313" key="3">
    <source>
        <dbReference type="Proteomes" id="UP001432166"/>
    </source>
</evidence>
<protein>
    <submittedName>
        <fullName evidence="2">DUF6182 family protein</fullName>
    </submittedName>
</protein>